<dbReference type="EMBL" id="KE007232">
    <property type="protein sequence ID" value="EOR00932.1"/>
    <property type="molecule type" value="Genomic_DNA"/>
</dbReference>
<accession>R9AFH6</accession>
<keyword evidence="2" id="KW-1185">Reference proteome</keyword>
<dbReference type="InterPro" id="IPR032675">
    <property type="entry name" value="LRR_dom_sf"/>
</dbReference>
<name>R9AFH6_WALI9</name>
<evidence type="ECO:0000313" key="2">
    <source>
        <dbReference type="Proteomes" id="UP000014064"/>
    </source>
</evidence>
<dbReference type="GeneID" id="20377696"/>
<organism evidence="1 2">
    <name type="scientific">Wallemia ichthyophaga (strain EXF-994 / CBS 113033)</name>
    <dbReference type="NCBI Taxonomy" id="1299270"/>
    <lineage>
        <taxon>Eukaryota</taxon>
        <taxon>Fungi</taxon>
        <taxon>Dikarya</taxon>
        <taxon>Basidiomycota</taxon>
        <taxon>Wallemiomycotina</taxon>
        <taxon>Wallemiomycetes</taxon>
        <taxon>Wallemiales</taxon>
        <taxon>Wallemiaceae</taxon>
        <taxon>Wallemia</taxon>
    </lineage>
</organism>
<protein>
    <recommendedName>
        <fullName evidence="3">F-box domain-containing protein</fullName>
    </recommendedName>
</protein>
<proteinExistence type="predicted"/>
<dbReference type="HOGENOM" id="CLU_1050550_0_0_1"/>
<dbReference type="Gene3D" id="3.80.10.10">
    <property type="entry name" value="Ribonuclease Inhibitor"/>
    <property type="match status" value="1"/>
</dbReference>
<dbReference type="KEGG" id="wic:J056_004744"/>
<evidence type="ECO:0000313" key="1">
    <source>
        <dbReference type="EMBL" id="EOR00932.1"/>
    </source>
</evidence>
<reference evidence="2" key="1">
    <citation type="journal article" date="2013" name="BMC Genomics">
        <title>Genome and transcriptome sequencing of the halophilic fungus Wallemia ichthyophaga: haloadaptations present and absent.</title>
        <authorList>
            <person name="Zajc J."/>
            <person name="Liu Y."/>
            <person name="Dai W."/>
            <person name="Yang Z."/>
            <person name="Hu J."/>
            <person name="Gostincar C."/>
            <person name="Gunde-Cimerman N."/>
        </authorList>
    </citation>
    <scope>NUCLEOTIDE SEQUENCE [LARGE SCALE GENOMIC DNA]</scope>
    <source>
        <strain evidence="2">EXF-994 / CBS 113033</strain>
    </source>
</reference>
<dbReference type="AlphaFoldDB" id="R9AFH6"/>
<evidence type="ECO:0008006" key="3">
    <source>
        <dbReference type="Google" id="ProtNLM"/>
    </source>
</evidence>
<dbReference type="RefSeq" id="XP_009268209.1">
    <property type="nucleotide sequence ID" value="XM_009269934.1"/>
</dbReference>
<sequence>MEKLPVELLCTLLEYSGALGLTCRHLNRLSKDLSIVHIAGPNPPNLAHFNMDGKGMYEIMDNEKFERDLAVISADSLQASSVRQIRYRDTDSVNERVLEHLKNLPNLTTVIIQCTSVLSMSVLRRMRRLHTLNVNSIVSAKDIPINDILNQCPALNTLTVDMMFYKHYSENNLNQLDGVMVGNHPVQTVVLRHKLCGKCYCAHNHNPFDLVAVYLPTCTTKSLSNKPLVSLVRVHSRSTLVDVLARAYGWEREECAVEEELAKAL</sequence>
<dbReference type="Proteomes" id="UP000014064">
    <property type="component" value="Unassembled WGS sequence"/>
</dbReference>
<gene>
    <name evidence="1" type="ORF">J056_004744</name>
</gene>